<dbReference type="OrthoDB" id="10315317at2759"/>
<sequence length="237" mass="26373">MSIPLSSPNNVQSRSPQLIRHLSLPNPNIHPDLLPPHYRQTSVQNPFIPPPRNHVLPKDRVALHRPKRHALLILLIAIYKFTPLAALGSQEWEIRSATNHTLRLDVSKDGGGPVAAQRSNCMPGVREPIRVEVISLRRRVFHKLDGFHVGDWHVEALEVKRAAFDTTDSRGAVDRCRLRGADGVDGLRGIAGYVRVFEGAVAVGVSMSRHDGGYNEMVLQKEQTRTPTLKDVSVLRA</sequence>
<evidence type="ECO:0000313" key="1">
    <source>
        <dbReference type="EMBL" id="EFY90348.1"/>
    </source>
</evidence>
<keyword evidence="2" id="KW-1185">Reference proteome</keyword>
<dbReference type="Proteomes" id="UP000002499">
    <property type="component" value="Unassembled WGS sequence"/>
</dbReference>
<name>E9E146_METAQ</name>
<dbReference type="eggNOG" id="ENOG502RMNR">
    <property type="taxonomic scope" value="Eukaryota"/>
</dbReference>
<proteinExistence type="predicted"/>
<protein>
    <submittedName>
        <fullName evidence="1">Uncharacterized protein</fullName>
    </submittedName>
</protein>
<reference evidence="1 2" key="1">
    <citation type="journal article" date="2011" name="PLoS Genet.">
        <title>Genome sequencing and comparative transcriptomics of the model entomopathogenic fungi Metarhizium anisopliae and M. acridum.</title>
        <authorList>
            <person name="Gao Q."/>
            <person name="Jin K."/>
            <person name="Ying S.H."/>
            <person name="Zhang Y."/>
            <person name="Xiao G."/>
            <person name="Shang Y."/>
            <person name="Duan Z."/>
            <person name="Hu X."/>
            <person name="Xie X.Q."/>
            <person name="Zhou G."/>
            <person name="Peng G."/>
            <person name="Luo Z."/>
            <person name="Huang W."/>
            <person name="Wang B."/>
            <person name="Fang W."/>
            <person name="Wang S."/>
            <person name="Zhong Y."/>
            <person name="Ma L.J."/>
            <person name="St Leger R.J."/>
            <person name="Zhao G.P."/>
            <person name="Pei Y."/>
            <person name="Feng M.G."/>
            <person name="Xia Y."/>
            <person name="Wang C."/>
        </authorList>
    </citation>
    <scope>NUCLEOTIDE SEQUENCE [LARGE SCALE GENOMIC DNA]</scope>
    <source>
        <strain evidence="1 2">CQMa 102</strain>
    </source>
</reference>
<organism evidence="2">
    <name type="scientific">Metarhizium acridum (strain CQMa 102)</name>
    <dbReference type="NCBI Taxonomy" id="655827"/>
    <lineage>
        <taxon>Eukaryota</taxon>
        <taxon>Fungi</taxon>
        <taxon>Dikarya</taxon>
        <taxon>Ascomycota</taxon>
        <taxon>Pezizomycotina</taxon>
        <taxon>Sordariomycetes</taxon>
        <taxon>Hypocreomycetidae</taxon>
        <taxon>Hypocreales</taxon>
        <taxon>Clavicipitaceae</taxon>
        <taxon>Metarhizium</taxon>
    </lineage>
</organism>
<dbReference type="InParanoid" id="E9E146"/>
<dbReference type="AlphaFoldDB" id="E9E146"/>
<accession>E9E146</accession>
<evidence type="ECO:0000313" key="2">
    <source>
        <dbReference type="Proteomes" id="UP000002499"/>
    </source>
</evidence>
<gene>
    <name evidence="1" type="ORF">MAC_03594</name>
</gene>
<dbReference type="EMBL" id="GL698491">
    <property type="protein sequence ID" value="EFY90348.1"/>
    <property type="molecule type" value="Genomic_DNA"/>
</dbReference>
<dbReference type="HOGENOM" id="CLU_102272_0_0_1"/>